<sequence>MEGASAAIAFVQLGLSIATTLNTYIADVRHGRADVANLANEIEATVLHAQELDKLIQEDELTARWSQQGRYLAKKCLTDCHDVIKRLSDLLRRSGGTTPGMPVLNGANDAESNDTKSLISRTDIDMSNFNRLYWPLLKPQLQCLKQELQKIKLDILLAVNTYRVNATQKAEERKAIAERIVALWKSRTIARRQLVVFRRQLETPNDDYYRTYPRMPRQTDDVRARERGIPQPESEKVEEPHGQDRDLSTSSLSGDTSPRGYPRRQRTSGSFRERMPRRQHSVLQDVYIDRHTHHSPSEPNGLPFAPDPEYVSEWKSKGRQILDYALGFVLGPGDDATGTRQNLNHLWNAYKSNPAALKSSVLNKVVTAVPPKPNNTLPLILRDPESANGTAFTWSLLISKRALEYAVEPVKYPHELLTKRLLREERKSNRSGSLNLQAYNTLLTLPMPYQNMITRWLRPTSFRSFHWELLILDASYGATEGNTSRRKRLTEKLRRKTVRPEGPSEPTSVLAVFKRCMRPDAKTSSLRSNSRSSSAPSHRARRRTMHQIGAAMLGALAATQANRNRRSSRDNQSLSPRGRQRRPRGVSPQSISRRMFTRDHWRPAQEQKTGQVYEMFDTEDPEAGDSPDDDLADKILTEYTGRAARFNSTTNASGPNGVESENISDAPTANGDTLH</sequence>
<keyword evidence="2" id="KW-1185">Reference proteome</keyword>
<comment type="caution">
    <text evidence="1">The sequence shown here is derived from an EMBL/GenBank/DDBJ whole genome shotgun (WGS) entry which is preliminary data.</text>
</comment>
<organism evidence="1 2">
    <name type="scientific">Aspergillus melleus</name>
    <dbReference type="NCBI Taxonomy" id="138277"/>
    <lineage>
        <taxon>Eukaryota</taxon>
        <taxon>Fungi</taxon>
        <taxon>Dikarya</taxon>
        <taxon>Ascomycota</taxon>
        <taxon>Pezizomycotina</taxon>
        <taxon>Eurotiomycetes</taxon>
        <taxon>Eurotiomycetidae</taxon>
        <taxon>Eurotiales</taxon>
        <taxon>Aspergillaceae</taxon>
        <taxon>Aspergillus</taxon>
        <taxon>Aspergillus subgen. Circumdati</taxon>
    </lineage>
</organism>
<dbReference type="EMBL" id="JAOPJF010000009">
    <property type="protein sequence ID" value="KAK1148131.1"/>
    <property type="molecule type" value="Genomic_DNA"/>
</dbReference>
<evidence type="ECO:0000313" key="2">
    <source>
        <dbReference type="Proteomes" id="UP001177260"/>
    </source>
</evidence>
<reference evidence="1 2" key="1">
    <citation type="journal article" date="2023" name="ACS Omega">
        <title>Identification of the Neoaspergillic Acid Biosynthesis Gene Cluster by Establishing an In Vitro CRISPR-Ribonucleoprotein Genetic System in Aspergillus melleus.</title>
        <authorList>
            <person name="Yuan B."/>
            <person name="Grau M.F."/>
            <person name="Murata R.M."/>
            <person name="Torok T."/>
            <person name="Venkateswaran K."/>
            <person name="Stajich J.E."/>
            <person name="Wang C.C.C."/>
        </authorList>
    </citation>
    <scope>NUCLEOTIDE SEQUENCE [LARGE SCALE GENOMIC DNA]</scope>
    <source>
        <strain evidence="1 2">IMV 1140</strain>
    </source>
</reference>
<dbReference type="Proteomes" id="UP001177260">
    <property type="component" value="Unassembled WGS sequence"/>
</dbReference>
<name>A0ACC3BCK1_9EURO</name>
<gene>
    <name evidence="1" type="ORF">N8T08_010770</name>
</gene>
<protein>
    <submittedName>
        <fullName evidence="1">Uncharacterized protein</fullName>
    </submittedName>
</protein>
<evidence type="ECO:0000313" key="1">
    <source>
        <dbReference type="EMBL" id="KAK1148131.1"/>
    </source>
</evidence>
<accession>A0ACC3BCK1</accession>
<proteinExistence type="predicted"/>